<dbReference type="InterPro" id="IPR013594">
    <property type="entry name" value="Dynein_heavy_tail"/>
</dbReference>
<dbReference type="EMBL" id="LWCA01000093">
    <property type="protein sequence ID" value="OAF70974.1"/>
    <property type="molecule type" value="Genomic_DNA"/>
</dbReference>
<evidence type="ECO:0000259" key="1">
    <source>
        <dbReference type="Pfam" id="PF08385"/>
    </source>
</evidence>
<keyword evidence="3" id="KW-1185">Reference proteome</keyword>
<protein>
    <recommendedName>
        <fullName evidence="1">Dynein heavy chain tail domain-containing protein</fullName>
    </recommendedName>
</protein>
<dbReference type="Proteomes" id="UP000078046">
    <property type="component" value="Unassembled WGS sequence"/>
</dbReference>
<dbReference type="AlphaFoldDB" id="A0A177BC24"/>
<gene>
    <name evidence="2" type="ORF">A3Q56_01268</name>
</gene>
<comment type="caution">
    <text evidence="2">The sequence shown here is derived from an EMBL/GenBank/DDBJ whole genome shotgun (WGS) entry which is preliminary data.</text>
</comment>
<evidence type="ECO:0000313" key="3">
    <source>
        <dbReference type="Proteomes" id="UP000078046"/>
    </source>
</evidence>
<reference evidence="2 3" key="1">
    <citation type="submission" date="2016-04" db="EMBL/GenBank/DDBJ databases">
        <title>The genome of Intoshia linei affirms orthonectids as highly simplified spiralians.</title>
        <authorList>
            <person name="Mikhailov K.V."/>
            <person name="Slusarev G.S."/>
            <person name="Nikitin M.A."/>
            <person name="Logacheva M.D."/>
            <person name="Penin A."/>
            <person name="Aleoshin V."/>
            <person name="Panchin Y.V."/>
        </authorList>
    </citation>
    <scope>NUCLEOTIDE SEQUENCE [LARGE SCALE GENOMIC DNA]</scope>
    <source>
        <strain evidence="2">Intl2013</strain>
        <tissue evidence="2">Whole animal</tissue>
    </source>
</reference>
<sequence length="278" mass="32583">MESQERIEWFAKRAQLSLSLSVDQKKMLLHDTHYRQIINNFFTIPDKTLLRVSIKNKLSNLQNHWNDEIYLSNNIPTRIDGKTLFLIKTNDLANANLDNIDSSRSISIHDNATIIELLHKIIVNIQLSIADFEDKITVVSPSMESLEQLAYSDQGSEFASSIMENIVLHWLKVIKKLLIKTDVFEYAKEKNKTADILDEIHVWQMYHESLLTIKNQLDTVSSHEIIDKLSESKSACISHLNRYLIEIERKIVDKRQMCEDNYEFRRRIEIFACYEEII</sequence>
<proteinExistence type="predicted"/>
<organism evidence="2 3">
    <name type="scientific">Intoshia linei</name>
    <dbReference type="NCBI Taxonomy" id="1819745"/>
    <lineage>
        <taxon>Eukaryota</taxon>
        <taxon>Metazoa</taxon>
        <taxon>Spiralia</taxon>
        <taxon>Lophotrochozoa</taxon>
        <taxon>Mesozoa</taxon>
        <taxon>Orthonectida</taxon>
        <taxon>Rhopaluridae</taxon>
        <taxon>Intoshia</taxon>
    </lineage>
</organism>
<dbReference type="Pfam" id="PF08385">
    <property type="entry name" value="DHC_N1"/>
    <property type="match status" value="1"/>
</dbReference>
<evidence type="ECO:0000313" key="2">
    <source>
        <dbReference type="EMBL" id="OAF70974.1"/>
    </source>
</evidence>
<name>A0A177BC24_9BILA</name>
<feature type="domain" description="Dynein heavy chain tail" evidence="1">
    <location>
        <begin position="163"/>
        <end position="264"/>
    </location>
</feature>
<accession>A0A177BC24</accession>